<evidence type="ECO:0000313" key="1">
    <source>
        <dbReference type="EMBL" id="AWI06744.1"/>
    </source>
</evidence>
<accession>A0A2U8DWV9</accession>
<dbReference type="Proteomes" id="UP000244910">
    <property type="component" value="Chromosome"/>
</dbReference>
<dbReference type="RefSeq" id="WP_032077326.1">
    <property type="nucleotide sequence ID" value="NZ_CP020953.1"/>
</dbReference>
<proteinExistence type="predicted"/>
<name>A0A2U8DWV9_9CLOT</name>
<protein>
    <submittedName>
        <fullName evidence="1">Uncharacterized protein</fullName>
    </submittedName>
</protein>
<gene>
    <name evidence="1" type="ORF">B9W14_20335</name>
</gene>
<organism evidence="1 2">
    <name type="scientific">Clostridium drakei</name>
    <dbReference type="NCBI Taxonomy" id="332101"/>
    <lineage>
        <taxon>Bacteria</taxon>
        <taxon>Bacillati</taxon>
        <taxon>Bacillota</taxon>
        <taxon>Clostridia</taxon>
        <taxon>Eubacteriales</taxon>
        <taxon>Clostridiaceae</taxon>
        <taxon>Clostridium</taxon>
    </lineage>
</organism>
<evidence type="ECO:0000313" key="2">
    <source>
        <dbReference type="Proteomes" id="UP000244910"/>
    </source>
</evidence>
<reference evidence="2" key="1">
    <citation type="submission" date="2017-04" db="EMBL/GenBank/DDBJ databases">
        <authorList>
            <person name="Song Y."/>
            <person name="Cho B.-K."/>
        </authorList>
    </citation>
    <scope>NUCLEOTIDE SEQUENCE [LARGE SCALE GENOMIC DNA]</scope>
    <source>
        <strain evidence="2">SL1</strain>
    </source>
</reference>
<keyword evidence="2" id="KW-1185">Reference proteome</keyword>
<dbReference type="KEGG" id="cdrk:B9W14_20335"/>
<dbReference type="AlphaFoldDB" id="A0A2U8DWV9"/>
<sequence length="174" mass="20235">MIKKEEKLENIESINLMEFLKNIPCGYMVMDSVDINGTGYKTTIFIKTQTKLIKRLGYSPTIEIRAGILNIDSIPVLNIQLRINMSDRLHFEGFLNYMTENELPAFKDFSTIDNINLVFVNERMEIVTIVKVKNDIKEDFKRFSEIASQSKTWSMSDFDEAKAKLMNRYSVIEL</sequence>
<dbReference type="EMBL" id="CP020953">
    <property type="protein sequence ID" value="AWI06744.1"/>
    <property type="molecule type" value="Genomic_DNA"/>
</dbReference>
<dbReference type="OrthoDB" id="9905783at2"/>